<dbReference type="InterPro" id="IPR004202">
    <property type="entry name" value="COX7C/Cox8"/>
</dbReference>
<evidence type="ECO:0000256" key="2">
    <source>
        <dbReference type="ARBA" id="ARBA00004673"/>
    </source>
</evidence>
<evidence type="ECO:0000256" key="7">
    <source>
        <dbReference type="ARBA" id="ARBA00022946"/>
    </source>
</evidence>
<dbReference type="AlphaFoldDB" id="A0A482VIE6"/>
<keyword evidence="9" id="KW-0496">Mitochondrion</keyword>
<comment type="caution">
    <text evidence="13">The sequence shown here is derived from an EMBL/GenBank/DDBJ whole genome shotgun (WGS) entry which is preliminary data.</text>
</comment>
<dbReference type="Gene3D" id="4.10.49.10">
    <property type="entry name" value="Cytochrome c oxidase subunit VIIc"/>
    <property type="match status" value="1"/>
</dbReference>
<dbReference type="Pfam" id="PF02935">
    <property type="entry name" value="COX7C"/>
    <property type="match status" value="1"/>
</dbReference>
<dbReference type="EMBL" id="QDEB01095364">
    <property type="protein sequence ID" value="RZC32681.1"/>
    <property type="molecule type" value="Genomic_DNA"/>
</dbReference>
<keyword evidence="8 12" id="KW-1133">Transmembrane helix</keyword>
<evidence type="ECO:0000256" key="8">
    <source>
        <dbReference type="ARBA" id="ARBA00022989"/>
    </source>
</evidence>
<protein>
    <recommendedName>
        <fullName evidence="4">Cytochrome c oxidase subunit 7C, mitochondrial</fullName>
    </recommendedName>
    <alternativeName>
        <fullName evidence="11">Cytochrome c oxidase polypeptide VIIc</fullName>
    </alternativeName>
</protein>
<evidence type="ECO:0000256" key="9">
    <source>
        <dbReference type="ARBA" id="ARBA00023128"/>
    </source>
</evidence>
<comment type="pathway">
    <text evidence="2">Energy metabolism; oxidative phosphorylation.</text>
</comment>
<evidence type="ECO:0000256" key="10">
    <source>
        <dbReference type="ARBA" id="ARBA00023136"/>
    </source>
</evidence>
<dbReference type="InterPro" id="IPR036636">
    <property type="entry name" value="COX7C/Cox8_sf"/>
</dbReference>
<evidence type="ECO:0000256" key="1">
    <source>
        <dbReference type="ARBA" id="ARBA00004434"/>
    </source>
</evidence>
<evidence type="ECO:0000256" key="12">
    <source>
        <dbReference type="SAM" id="Phobius"/>
    </source>
</evidence>
<proteinExistence type="inferred from homology"/>
<dbReference type="GO" id="GO:0005743">
    <property type="term" value="C:mitochondrial inner membrane"/>
    <property type="evidence" value="ECO:0007669"/>
    <property type="project" value="UniProtKB-SubCell"/>
</dbReference>
<evidence type="ECO:0000256" key="3">
    <source>
        <dbReference type="ARBA" id="ARBA00010514"/>
    </source>
</evidence>
<accession>A0A482VIE6</accession>
<evidence type="ECO:0000313" key="14">
    <source>
        <dbReference type="Proteomes" id="UP000292052"/>
    </source>
</evidence>
<evidence type="ECO:0000256" key="4">
    <source>
        <dbReference type="ARBA" id="ARBA00017004"/>
    </source>
</evidence>
<name>A0A482VIE6_ASBVE</name>
<evidence type="ECO:0000256" key="11">
    <source>
        <dbReference type="ARBA" id="ARBA00031140"/>
    </source>
</evidence>
<reference evidence="13 14" key="1">
    <citation type="submission" date="2017-03" db="EMBL/GenBank/DDBJ databases">
        <title>Genome of the blue death feigning beetle - Asbolus verrucosus.</title>
        <authorList>
            <person name="Rider S.D."/>
        </authorList>
    </citation>
    <scope>NUCLEOTIDE SEQUENCE [LARGE SCALE GENOMIC DNA]</scope>
    <source>
        <strain evidence="13">Butters</strain>
        <tissue evidence="13">Head and leg muscle</tissue>
    </source>
</reference>
<feature type="non-terminal residue" evidence="13">
    <location>
        <position position="62"/>
    </location>
</feature>
<keyword evidence="6" id="KW-0999">Mitochondrion inner membrane</keyword>
<organism evidence="13 14">
    <name type="scientific">Asbolus verrucosus</name>
    <name type="common">Desert ironclad beetle</name>
    <dbReference type="NCBI Taxonomy" id="1661398"/>
    <lineage>
        <taxon>Eukaryota</taxon>
        <taxon>Metazoa</taxon>
        <taxon>Ecdysozoa</taxon>
        <taxon>Arthropoda</taxon>
        <taxon>Hexapoda</taxon>
        <taxon>Insecta</taxon>
        <taxon>Pterygota</taxon>
        <taxon>Neoptera</taxon>
        <taxon>Endopterygota</taxon>
        <taxon>Coleoptera</taxon>
        <taxon>Polyphaga</taxon>
        <taxon>Cucujiformia</taxon>
        <taxon>Tenebrionidae</taxon>
        <taxon>Pimeliinae</taxon>
        <taxon>Asbolus</taxon>
    </lineage>
</organism>
<dbReference type="PANTHER" id="PTHR13313:SF0">
    <property type="entry name" value="CYTOCHROME C OXIDASE SUBUNIT 7C, MITOCHONDRIAL"/>
    <property type="match status" value="1"/>
</dbReference>
<feature type="transmembrane region" description="Helical" evidence="12">
    <location>
        <begin position="41"/>
        <end position="61"/>
    </location>
</feature>
<gene>
    <name evidence="13" type="ORF">BDFB_003876</name>
</gene>
<keyword evidence="7" id="KW-0809">Transit peptide</keyword>
<dbReference type="GO" id="GO:0045277">
    <property type="term" value="C:respiratory chain complex IV"/>
    <property type="evidence" value="ECO:0007669"/>
    <property type="project" value="InterPro"/>
</dbReference>
<keyword evidence="5 12" id="KW-0812">Transmembrane</keyword>
<evidence type="ECO:0000256" key="6">
    <source>
        <dbReference type="ARBA" id="ARBA00022792"/>
    </source>
</evidence>
<dbReference type="Proteomes" id="UP000292052">
    <property type="component" value="Unassembled WGS sequence"/>
</dbReference>
<dbReference type="STRING" id="1661398.A0A482VIE6"/>
<keyword evidence="10 12" id="KW-0472">Membrane</keyword>
<keyword evidence="14" id="KW-1185">Reference proteome</keyword>
<comment type="subcellular location">
    <subcellularLocation>
        <location evidence="1">Mitochondrion inner membrane</location>
        <topology evidence="1">Single-pass membrane protein</topology>
    </subcellularLocation>
</comment>
<sequence>SLFARNPIVHKNFVRNHLTGGIPGENLPFKFDNRFALTLKFIIFFSSGMWAPFLVVTYQLLK</sequence>
<evidence type="ECO:0000313" key="13">
    <source>
        <dbReference type="EMBL" id="RZC32681.1"/>
    </source>
</evidence>
<comment type="similarity">
    <text evidence="3">Belongs to the cytochrome c oxidase VIIc family.</text>
</comment>
<dbReference type="SUPFAM" id="SSF81427">
    <property type="entry name" value="Mitochondrial cytochrome c oxidase subunit VIIc (aka VIIIa)"/>
    <property type="match status" value="1"/>
</dbReference>
<evidence type="ECO:0000256" key="5">
    <source>
        <dbReference type="ARBA" id="ARBA00022692"/>
    </source>
</evidence>
<dbReference type="GO" id="GO:0006123">
    <property type="term" value="P:mitochondrial electron transport, cytochrome c to oxygen"/>
    <property type="evidence" value="ECO:0007669"/>
    <property type="project" value="InterPro"/>
</dbReference>
<dbReference type="UniPathway" id="UPA00705"/>
<feature type="non-terminal residue" evidence="13">
    <location>
        <position position="1"/>
    </location>
</feature>
<dbReference type="FunFam" id="4.10.49.10:FF:000001">
    <property type="entry name" value="Cytochrome c oxidase subunit 7C"/>
    <property type="match status" value="1"/>
</dbReference>
<dbReference type="OrthoDB" id="9974841at2759"/>
<dbReference type="PANTHER" id="PTHR13313">
    <property type="entry name" value="CYTOCHROME C OXIDASE SUBUNIT VIIC"/>
    <property type="match status" value="1"/>
</dbReference>